<name>A1AS99_PELPD</name>
<evidence type="ECO:0000313" key="1">
    <source>
        <dbReference type="EMBL" id="ABL00220.1"/>
    </source>
</evidence>
<dbReference type="eggNOG" id="COG2179">
    <property type="taxonomic scope" value="Bacteria"/>
</dbReference>
<dbReference type="AlphaFoldDB" id="A1AS99"/>
<evidence type="ECO:0008006" key="3">
    <source>
        <dbReference type="Google" id="ProtNLM"/>
    </source>
</evidence>
<reference evidence="1 2" key="1">
    <citation type="submission" date="2006-10" db="EMBL/GenBank/DDBJ databases">
        <title>Complete sequence of chromosome of Pelobacter propionicus DSM 2379.</title>
        <authorList>
            <consortium name="US DOE Joint Genome Institute"/>
            <person name="Copeland A."/>
            <person name="Lucas S."/>
            <person name="Lapidus A."/>
            <person name="Barry K."/>
            <person name="Detter J.C."/>
            <person name="Glavina del Rio T."/>
            <person name="Hammon N."/>
            <person name="Israni S."/>
            <person name="Dalin E."/>
            <person name="Tice H."/>
            <person name="Pitluck S."/>
            <person name="Saunders E."/>
            <person name="Brettin T."/>
            <person name="Bruce D."/>
            <person name="Han C."/>
            <person name="Tapia R."/>
            <person name="Schmutz J."/>
            <person name="Larimer F."/>
            <person name="Land M."/>
            <person name="Hauser L."/>
            <person name="Kyrpides N."/>
            <person name="Kim E."/>
            <person name="Lovley D."/>
            <person name="Richardson P."/>
        </authorList>
    </citation>
    <scope>NUCLEOTIDE SEQUENCE [LARGE SCALE GENOMIC DNA]</scope>
    <source>
        <strain evidence="2">DSM 2379 / NBRC 103807 / OttBd1</strain>
    </source>
</reference>
<dbReference type="Gene3D" id="3.40.50.1000">
    <property type="entry name" value="HAD superfamily/HAD-like"/>
    <property type="match status" value="1"/>
</dbReference>
<accession>A1AS99</accession>
<protein>
    <recommendedName>
        <fullName evidence="3">HAD superfamily (Subfamily IIIA) phosphatase, TIGR01668</fullName>
    </recommendedName>
</protein>
<dbReference type="Pfam" id="PF00702">
    <property type="entry name" value="Hydrolase"/>
    <property type="match status" value="1"/>
</dbReference>
<evidence type="ECO:0000313" key="2">
    <source>
        <dbReference type="Proteomes" id="UP000006732"/>
    </source>
</evidence>
<dbReference type="STRING" id="338966.Ppro_2615"/>
<dbReference type="RefSeq" id="WP_011736473.1">
    <property type="nucleotide sequence ID" value="NC_008609.1"/>
</dbReference>
<dbReference type="KEGG" id="ppd:Ppro_2615"/>
<dbReference type="CDD" id="cd01427">
    <property type="entry name" value="HAD_like"/>
    <property type="match status" value="1"/>
</dbReference>
<dbReference type="OrthoDB" id="5395241at2"/>
<dbReference type="InterPro" id="IPR023214">
    <property type="entry name" value="HAD_sf"/>
</dbReference>
<proteinExistence type="predicted"/>
<dbReference type="EMBL" id="CP000482">
    <property type="protein sequence ID" value="ABL00220.1"/>
    <property type="molecule type" value="Genomic_DNA"/>
</dbReference>
<keyword evidence="2" id="KW-1185">Reference proteome</keyword>
<dbReference type="InterPro" id="IPR036412">
    <property type="entry name" value="HAD-like_sf"/>
</dbReference>
<dbReference type="Proteomes" id="UP000006732">
    <property type="component" value="Chromosome"/>
</dbReference>
<dbReference type="SUPFAM" id="SSF56784">
    <property type="entry name" value="HAD-like"/>
    <property type="match status" value="1"/>
</dbReference>
<dbReference type="HOGENOM" id="CLU_1445706_0_0_7"/>
<organism evidence="1 2">
    <name type="scientific">Pelobacter propionicus (strain DSM 2379 / NBRC 103807 / OttBd1)</name>
    <dbReference type="NCBI Taxonomy" id="338966"/>
    <lineage>
        <taxon>Bacteria</taxon>
        <taxon>Pseudomonadati</taxon>
        <taxon>Thermodesulfobacteriota</taxon>
        <taxon>Desulfuromonadia</taxon>
        <taxon>Desulfuromonadales</taxon>
        <taxon>Desulfuromonadaceae</taxon>
        <taxon>Pelobacter</taxon>
    </lineage>
</organism>
<gene>
    <name evidence="1" type="ordered locus">Ppro_2615</name>
</gene>
<sequence length="202" mass="22380">MATLPAAHILAGFTHGFRHRRELARILAETPANCSILRLDPHRLRAEGIRVLALDFDGVLAPHGSPVPLPVAVEWMDRCAALFGEANIFILSNKPTDERRQWFGNRFPAMRFISGVRKKPFPDGLERVAEMAVVPPSAILMVDDRLLTGCLGALVAGARPAYIRAPYVSFSQRPLAELVFMLLRSSERLLVRLGGVTSQYIE</sequence>